<dbReference type="PANTHER" id="PTHR46033">
    <property type="entry name" value="PROTEIN MAIN-LIKE 2"/>
    <property type="match status" value="1"/>
</dbReference>
<organism evidence="2 3">
    <name type="scientific">Gossypium lobatum</name>
    <dbReference type="NCBI Taxonomy" id="34289"/>
    <lineage>
        <taxon>Eukaryota</taxon>
        <taxon>Viridiplantae</taxon>
        <taxon>Streptophyta</taxon>
        <taxon>Embryophyta</taxon>
        <taxon>Tracheophyta</taxon>
        <taxon>Spermatophyta</taxon>
        <taxon>Magnoliopsida</taxon>
        <taxon>eudicotyledons</taxon>
        <taxon>Gunneridae</taxon>
        <taxon>Pentapetalae</taxon>
        <taxon>rosids</taxon>
        <taxon>malvids</taxon>
        <taxon>Malvales</taxon>
        <taxon>Malvaceae</taxon>
        <taxon>Malvoideae</taxon>
        <taxon>Gossypium</taxon>
    </lineage>
</organism>
<feature type="non-terminal residue" evidence="2">
    <location>
        <position position="1"/>
    </location>
</feature>
<dbReference type="PANTHER" id="PTHR46033:SF8">
    <property type="entry name" value="PROTEIN MAINTENANCE OF MERISTEMS-LIKE"/>
    <property type="match status" value="1"/>
</dbReference>
<evidence type="ECO:0000259" key="1">
    <source>
        <dbReference type="Pfam" id="PF10536"/>
    </source>
</evidence>
<dbReference type="InterPro" id="IPR019557">
    <property type="entry name" value="AminoTfrase-like_pln_mobile"/>
</dbReference>
<name>A0A7J8LE61_9ROSI</name>
<evidence type="ECO:0000313" key="3">
    <source>
        <dbReference type="Proteomes" id="UP000593572"/>
    </source>
</evidence>
<dbReference type="Pfam" id="PF10536">
    <property type="entry name" value="PMD"/>
    <property type="match status" value="1"/>
</dbReference>
<proteinExistence type="predicted"/>
<evidence type="ECO:0000313" key="2">
    <source>
        <dbReference type="EMBL" id="MBA0550669.1"/>
    </source>
</evidence>
<dbReference type="Proteomes" id="UP000593572">
    <property type="component" value="Unassembled WGS sequence"/>
</dbReference>
<protein>
    <recommendedName>
        <fullName evidence="1">Aminotransferase-like plant mobile domain-containing protein</fullName>
    </recommendedName>
</protein>
<dbReference type="AlphaFoldDB" id="A0A7J8LE61"/>
<dbReference type="EMBL" id="JABEZX010000002">
    <property type="protein sequence ID" value="MBA0550669.1"/>
    <property type="molecule type" value="Genomic_DNA"/>
</dbReference>
<comment type="caution">
    <text evidence="2">The sequence shown here is derived from an EMBL/GenBank/DDBJ whole genome shotgun (WGS) entry which is preliminary data.</text>
</comment>
<accession>A0A7J8LE61</accession>
<reference evidence="2 3" key="1">
    <citation type="journal article" date="2019" name="Genome Biol. Evol.">
        <title>Insights into the evolution of the New World diploid cottons (Gossypium, subgenus Houzingenia) based on genome sequencing.</title>
        <authorList>
            <person name="Grover C.E."/>
            <person name="Arick M.A. 2nd"/>
            <person name="Thrash A."/>
            <person name="Conover J.L."/>
            <person name="Sanders W.S."/>
            <person name="Peterson D.G."/>
            <person name="Frelichowski J.E."/>
            <person name="Scheffler J.A."/>
            <person name="Scheffler B.E."/>
            <person name="Wendel J.F."/>
        </authorList>
    </citation>
    <scope>NUCLEOTIDE SEQUENCE [LARGE SCALE GENOMIC DNA]</scope>
    <source>
        <strain evidence="2">157</strain>
        <tissue evidence="2">Leaf</tissue>
    </source>
</reference>
<gene>
    <name evidence="2" type="ORF">Golob_021596</name>
</gene>
<dbReference type="GO" id="GO:0010073">
    <property type="term" value="P:meristem maintenance"/>
    <property type="evidence" value="ECO:0007669"/>
    <property type="project" value="InterPro"/>
</dbReference>
<feature type="domain" description="Aminotransferase-like plant mobile" evidence="1">
    <location>
        <begin position="2"/>
        <end position="72"/>
    </location>
</feature>
<sequence length="77" mass="8430">GYKLDPRLINALVERWRPETHAFHLPYGECISTLKDVALQLGLPMDGPIVTGAAIIPNKEDLCATLLGKALNKFEDG</sequence>
<dbReference type="InterPro" id="IPR044824">
    <property type="entry name" value="MAIN-like"/>
</dbReference>
<keyword evidence="3" id="KW-1185">Reference proteome</keyword>